<dbReference type="EMBL" id="SDMP01000012">
    <property type="protein sequence ID" value="RYR24382.1"/>
    <property type="molecule type" value="Genomic_DNA"/>
</dbReference>
<accession>A0A445ADF7</accession>
<dbReference type="AlphaFoldDB" id="A0A445ADF7"/>
<comment type="caution">
    <text evidence="1">The sequence shown here is derived from an EMBL/GenBank/DDBJ whole genome shotgun (WGS) entry which is preliminary data.</text>
</comment>
<dbReference type="Proteomes" id="UP000289738">
    <property type="component" value="Chromosome B02"/>
</dbReference>
<evidence type="ECO:0000313" key="2">
    <source>
        <dbReference type="Proteomes" id="UP000289738"/>
    </source>
</evidence>
<sequence>MAGEKLPCSLLLLQIKECRLLGEHCKKKHQQIWPKISHIPTIQIWRLCQTDFTRRYIEDQVAIAMRELQFWIGS</sequence>
<name>A0A445ADF7_ARAHY</name>
<evidence type="ECO:0000313" key="1">
    <source>
        <dbReference type="EMBL" id="RYR24382.1"/>
    </source>
</evidence>
<proteinExistence type="predicted"/>
<gene>
    <name evidence="1" type="ORF">Ahy_B02g057875</name>
</gene>
<reference evidence="1 2" key="1">
    <citation type="submission" date="2019-01" db="EMBL/GenBank/DDBJ databases">
        <title>Sequencing of cultivated peanut Arachis hypogaea provides insights into genome evolution and oil improvement.</title>
        <authorList>
            <person name="Chen X."/>
        </authorList>
    </citation>
    <scope>NUCLEOTIDE SEQUENCE [LARGE SCALE GENOMIC DNA]</scope>
    <source>
        <strain evidence="2">cv. Fuhuasheng</strain>
        <tissue evidence="1">Leaves</tissue>
    </source>
</reference>
<organism evidence="1 2">
    <name type="scientific">Arachis hypogaea</name>
    <name type="common">Peanut</name>
    <dbReference type="NCBI Taxonomy" id="3818"/>
    <lineage>
        <taxon>Eukaryota</taxon>
        <taxon>Viridiplantae</taxon>
        <taxon>Streptophyta</taxon>
        <taxon>Embryophyta</taxon>
        <taxon>Tracheophyta</taxon>
        <taxon>Spermatophyta</taxon>
        <taxon>Magnoliopsida</taxon>
        <taxon>eudicotyledons</taxon>
        <taxon>Gunneridae</taxon>
        <taxon>Pentapetalae</taxon>
        <taxon>rosids</taxon>
        <taxon>fabids</taxon>
        <taxon>Fabales</taxon>
        <taxon>Fabaceae</taxon>
        <taxon>Papilionoideae</taxon>
        <taxon>50 kb inversion clade</taxon>
        <taxon>dalbergioids sensu lato</taxon>
        <taxon>Dalbergieae</taxon>
        <taxon>Pterocarpus clade</taxon>
        <taxon>Arachis</taxon>
    </lineage>
</organism>
<keyword evidence="2" id="KW-1185">Reference proteome</keyword>
<protein>
    <submittedName>
        <fullName evidence="1">Uncharacterized protein</fullName>
    </submittedName>
</protein>